<feature type="compositionally biased region" description="Acidic residues" evidence="1">
    <location>
        <begin position="28"/>
        <end position="41"/>
    </location>
</feature>
<proteinExistence type="predicted"/>
<organism evidence="2 3">
    <name type="scientific">Lynx pardinus</name>
    <name type="common">Iberian lynx</name>
    <name type="synonym">Felis pardina</name>
    <dbReference type="NCBI Taxonomy" id="191816"/>
    <lineage>
        <taxon>Eukaryota</taxon>
        <taxon>Metazoa</taxon>
        <taxon>Chordata</taxon>
        <taxon>Craniata</taxon>
        <taxon>Vertebrata</taxon>
        <taxon>Euteleostomi</taxon>
        <taxon>Mammalia</taxon>
        <taxon>Eutheria</taxon>
        <taxon>Laurasiatheria</taxon>
        <taxon>Carnivora</taxon>
        <taxon>Feliformia</taxon>
        <taxon>Felidae</taxon>
        <taxon>Felinae</taxon>
        <taxon>Lynx</taxon>
    </lineage>
</organism>
<dbReference type="EMBL" id="CAAGRJ010002343">
    <property type="protein sequence ID" value="VFV20222.1"/>
    <property type="molecule type" value="Genomic_DNA"/>
</dbReference>
<protein>
    <submittedName>
        <fullName evidence="2">Uncharacterized protein</fullName>
    </submittedName>
</protein>
<keyword evidence="3" id="KW-1185">Reference proteome</keyword>
<feature type="non-terminal residue" evidence="2">
    <location>
        <position position="1"/>
    </location>
</feature>
<sequence length="64" mass="7165">HRGCQGVRLCRPVLGHAGMYAEIPDLYSQEDEEEVEEEEEKSAERLEETAPTEATATKEEEGSN</sequence>
<reference evidence="2 3" key="1">
    <citation type="submission" date="2019-01" db="EMBL/GenBank/DDBJ databases">
        <authorList>
            <person name="Alioto T."/>
            <person name="Alioto T."/>
        </authorList>
    </citation>
    <scope>NUCLEOTIDE SEQUENCE [LARGE SCALE GENOMIC DNA]</scope>
</reference>
<dbReference type="AlphaFoldDB" id="A0A485MQD8"/>
<dbReference type="Proteomes" id="UP000386466">
    <property type="component" value="Unassembled WGS sequence"/>
</dbReference>
<evidence type="ECO:0000313" key="3">
    <source>
        <dbReference type="Proteomes" id="UP000386466"/>
    </source>
</evidence>
<name>A0A485MQD8_LYNPA</name>
<evidence type="ECO:0000313" key="2">
    <source>
        <dbReference type="EMBL" id="VFV20222.1"/>
    </source>
</evidence>
<evidence type="ECO:0000256" key="1">
    <source>
        <dbReference type="SAM" id="MobiDB-lite"/>
    </source>
</evidence>
<accession>A0A485MQD8</accession>
<feature type="region of interest" description="Disordered" evidence="1">
    <location>
        <begin position="26"/>
        <end position="64"/>
    </location>
</feature>
<gene>
    <name evidence="2" type="ORF">LYPA_23C018806</name>
</gene>